<name>A0A8A7K8A7_9FIRM</name>
<evidence type="ECO:0000313" key="2">
    <source>
        <dbReference type="Proteomes" id="UP000665020"/>
    </source>
</evidence>
<protein>
    <submittedName>
        <fullName evidence="1">Uncharacterized protein</fullName>
    </submittedName>
</protein>
<evidence type="ECO:0000313" key="1">
    <source>
        <dbReference type="EMBL" id="QTL97691.1"/>
    </source>
</evidence>
<sequence length="109" mass="11970">MTISTTLNTIPEILETANYQDQEVIVEYNEDGFLKLARGMLTTIFTNTGDAGGTTLAIELTANVADPSQVDVRVWNPNRNNNAGGFTQVNGPYARVLIPWERVVSIDVK</sequence>
<dbReference type="Proteomes" id="UP000665020">
    <property type="component" value="Chromosome"/>
</dbReference>
<gene>
    <name evidence="1" type="ORF">GM661_06675</name>
</gene>
<dbReference type="EMBL" id="CP046640">
    <property type="protein sequence ID" value="QTL97691.1"/>
    <property type="molecule type" value="Genomic_DNA"/>
</dbReference>
<reference evidence="1" key="1">
    <citation type="submission" date="2019-12" db="EMBL/GenBank/DDBJ databases">
        <authorList>
            <person name="zhang j."/>
            <person name="sun C.M."/>
        </authorList>
    </citation>
    <scope>NUCLEOTIDE SEQUENCE</scope>
    <source>
        <strain evidence="1">NS-1</strain>
    </source>
</reference>
<dbReference type="AlphaFoldDB" id="A0A8A7K8A7"/>
<proteinExistence type="predicted"/>
<accession>A0A8A7K8A7</accession>
<keyword evidence="2" id="KW-1185">Reference proteome</keyword>
<dbReference type="KEGG" id="ifn:GM661_06675"/>
<organism evidence="1 2">
    <name type="scientific">Iocasia fonsfrigidae</name>
    <dbReference type="NCBI Taxonomy" id="2682810"/>
    <lineage>
        <taxon>Bacteria</taxon>
        <taxon>Bacillati</taxon>
        <taxon>Bacillota</taxon>
        <taxon>Clostridia</taxon>
        <taxon>Halanaerobiales</taxon>
        <taxon>Halanaerobiaceae</taxon>
        <taxon>Iocasia</taxon>
    </lineage>
</organism>
<dbReference type="RefSeq" id="WP_230869313.1">
    <property type="nucleotide sequence ID" value="NZ_CP046640.1"/>
</dbReference>